<protein>
    <submittedName>
        <fullName evidence="3">Glycosyl transferase</fullName>
    </submittedName>
</protein>
<evidence type="ECO:0000259" key="2">
    <source>
        <dbReference type="Pfam" id="PF00535"/>
    </source>
</evidence>
<dbReference type="PANTHER" id="PTHR22916">
    <property type="entry name" value="GLYCOSYLTRANSFERASE"/>
    <property type="match status" value="1"/>
</dbReference>
<keyword evidence="1" id="KW-1133">Transmembrane helix</keyword>
<evidence type="ECO:0000256" key="1">
    <source>
        <dbReference type="SAM" id="Phobius"/>
    </source>
</evidence>
<reference evidence="3" key="2">
    <citation type="submission" date="2021-08" db="EMBL/GenBank/DDBJ databases">
        <title>Prevotella lacticifex sp. nov., isolated from rumen of cow.</title>
        <authorList>
            <person name="Shinkai T."/>
            <person name="Ikeyama N."/>
            <person name="Kumagai M."/>
            <person name="Ohmori H."/>
            <person name="Sakamoto M."/>
            <person name="Ohkuma M."/>
            <person name="Mitsumori M."/>
        </authorList>
    </citation>
    <scope>NUCLEOTIDE SEQUENCE</scope>
    <source>
        <strain evidence="3">DSM 11371</strain>
    </source>
</reference>
<keyword evidence="1" id="KW-0472">Membrane</keyword>
<dbReference type="Pfam" id="PF00535">
    <property type="entry name" value="Glycos_transf_2"/>
    <property type="match status" value="1"/>
</dbReference>
<dbReference type="GO" id="GO:0016758">
    <property type="term" value="F:hexosyltransferase activity"/>
    <property type="evidence" value="ECO:0007669"/>
    <property type="project" value="UniProtKB-ARBA"/>
</dbReference>
<dbReference type="AlphaFoldDB" id="A0AA37HWA3"/>
<comment type="caution">
    <text evidence="3">The sequence shown here is derived from an EMBL/GenBank/DDBJ whole genome shotgun (WGS) entry which is preliminary data.</text>
</comment>
<keyword evidence="1" id="KW-0812">Transmembrane</keyword>
<dbReference type="Proteomes" id="UP000216189">
    <property type="component" value="Unassembled WGS sequence"/>
</dbReference>
<keyword evidence="5" id="KW-1185">Reference proteome</keyword>
<dbReference type="InterPro" id="IPR001173">
    <property type="entry name" value="Glyco_trans_2-like"/>
</dbReference>
<dbReference type="Proteomes" id="UP000887043">
    <property type="component" value="Unassembled WGS sequence"/>
</dbReference>
<dbReference type="EMBL" id="BPTR01000001">
    <property type="protein sequence ID" value="GJG27627.1"/>
    <property type="molecule type" value="Genomic_DNA"/>
</dbReference>
<feature type="transmembrane region" description="Helical" evidence="1">
    <location>
        <begin position="231"/>
        <end position="252"/>
    </location>
</feature>
<keyword evidence="3" id="KW-0808">Transferase</keyword>
<dbReference type="CDD" id="cd06433">
    <property type="entry name" value="GT_2_WfgS_like"/>
    <property type="match status" value="1"/>
</dbReference>
<sequence length="258" mass="29470">MITFTVVTITYNAQQVVERTLNSVLKQSYSQVEHLIIDGASSDNTLSLVHAYQVKSIEKETGHQIRITSEPDDGLYYAMNKGILQATGDYIVFLNAGDCFPNEDTLETIAASVGEQELLPGVLYGDTDIVDDQGHFIRHRRLVPPKRLTWRSFCKGMLVCHQAFYARTDLAKKHLYNTQYRYSADVDWCIRVMKESKREGLPLRNVQAVVVNYLDGGMSIKYHRASLKERFRVMCANYGLILTLFMHGYFVVRSLVKK</sequence>
<evidence type="ECO:0000313" key="6">
    <source>
        <dbReference type="Proteomes" id="UP000887043"/>
    </source>
</evidence>
<feature type="domain" description="Glycosyltransferase 2-like" evidence="2">
    <location>
        <begin position="5"/>
        <end position="164"/>
    </location>
</feature>
<dbReference type="Gene3D" id="3.90.550.10">
    <property type="entry name" value="Spore Coat Polysaccharide Biosynthesis Protein SpsA, Chain A"/>
    <property type="match status" value="1"/>
</dbReference>
<reference evidence="4 5" key="1">
    <citation type="submission" date="2017-08" db="EMBL/GenBank/DDBJ databases">
        <title>Comparative genomics of non-oral Prevotella species.</title>
        <authorList>
            <person name="Accetto T."/>
            <person name="Nograsek B."/>
            <person name="Avgustin G."/>
        </authorList>
    </citation>
    <scope>NUCLEOTIDE SEQUENCE [LARGE SCALE GENOMIC DNA]</scope>
    <source>
        <strain evidence="4 5">TC1-1</strain>
    </source>
</reference>
<gene>
    <name evidence="4" type="ORF">CIK91_06110</name>
    <name evidence="3" type="ORF">PRRU23_13270</name>
</gene>
<evidence type="ECO:0000313" key="3">
    <source>
        <dbReference type="EMBL" id="GJG27627.1"/>
    </source>
</evidence>
<name>A0AA37HWA3_SEGBR</name>
<dbReference type="InterPro" id="IPR029044">
    <property type="entry name" value="Nucleotide-diphossugar_trans"/>
</dbReference>
<evidence type="ECO:0000313" key="4">
    <source>
        <dbReference type="EMBL" id="OYP55898.1"/>
    </source>
</evidence>
<evidence type="ECO:0000313" key="5">
    <source>
        <dbReference type="Proteomes" id="UP000216189"/>
    </source>
</evidence>
<accession>A0AA37HWA3</accession>
<dbReference type="GeneID" id="72479304"/>
<dbReference type="PANTHER" id="PTHR22916:SF3">
    <property type="entry name" value="UDP-GLCNAC:BETAGAL BETA-1,3-N-ACETYLGLUCOSAMINYLTRANSFERASE-LIKE PROTEIN 1"/>
    <property type="match status" value="1"/>
</dbReference>
<proteinExistence type="predicted"/>
<dbReference type="SUPFAM" id="SSF53448">
    <property type="entry name" value="Nucleotide-diphospho-sugar transferases"/>
    <property type="match status" value="1"/>
</dbReference>
<dbReference type="RefSeq" id="WP_006283573.1">
    <property type="nucleotide sequence ID" value="NZ_BPTR01000001.1"/>
</dbReference>
<organism evidence="3 6">
    <name type="scientific">Segatella bryantii</name>
    <name type="common">Prevotella bryantii</name>
    <dbReference type="NCBI Taxonomy" id="77095"/>
    <lineage>
        <taxon>Bacteria</taxon>
        <taxon>Pseudomonadati</taxon>
        <taxon>Bacteroidota</taxon>
        <taxon>Bacteroidia</taxon>
        <taxon>Bacteroidales</taxon>
        <taxon>Prevotellaceae</taxon>
        <taxon>Segatella</taxon>
    </lineage>
</organism>
<dbReference type="EMBL" id="NPJF01000026">
    <property type="protein sequence ID" value="OYP55898.1"/>
    <property type="molecule type" value="Genomic_DNA"/>
</dbReference>